<sequence>MSYRLNVYTEQDLAPYLSSRTGEKRIGEALFFINTQVDFDQALLDASHFGIKYVLLGIPEDIGPKANCGQGGAQLGWQAFLSRFANLQSNRHFPAEQVLLLGEIDLTDLQKQADSLSPNIPSDLIALRELCSQVDDAVEPVIRAIFNAGLEPIIIGGGHNNCFPIIKALSTSSQNKISAVNLDPHADFRAIEGRHSGNGFHYAYQNQFLANYHVIGLHELKNNEAIYCALEQAGFSYDSYQKIKVRQQITLNKACFNVRQKFEQSLLPVGIEVDVDSISYMPVSAFTNCSFSVSEAEQFVFNMASLKDTRYLHLCEAAPQQHAAGLSQGLNEAGQTLCALVYAYLMARTAIK</sequence>
<organism evidence="6 7">
    <name type="scientific">Pseudoalteromonas tunicata D2</name>
    <dbReference type="NCBI Taxonomy" id="87626"/>
    <lineage>
        <taxon>Bacteria</taxon>
        <taxon>Pseudomonadati</taxon>
        <taxon>Pseudomonadota</taxon>
        <taxon>Gammaproteobacteria</taxon>
        <taxon>Alteromonadales</taxon>
        <taxon>Pseudoalteromonadaceae</taxon>
        <taxon>Pseudoalteromonas</taxon>
    </lineage>
</organism>
<dbReference type="RefSeq" id="WP_009838125.1">
    <property type="nucleotide sequence ID" value="NZ_AAOH01000003.1"/>
</dbReference>
<comment type="caution">
    <text evidence="6">The sequence shown here is derived from an EMBL/GenBank/DDBJ whole genome shotgun (WGS) entry which is preliminary data.</text>
</comment>
<dbReference type="Proteomes" id="UP000006201">
    <property type="component" value="Unassembled WGS sequence"/>
</dbReference>
<evidence type="ECO:0000256" key="1">
    <source>
        <dbReference type="ARBA" id="ARBA00022723"/>
    </source>
</evidence>
<evidence type="ECO:0000256" key="5">
    <source>
        <dbReference type="PROSITE-ProRule" id="PRU00742"/>
    </source>
</evidence>
<keyword evidence="1" id="KW-0479">Metal-binding</keyword>
<evidence type="ECO:0000256" key="2">
    <source>
        <dbReference type="ARBA" id="ARBA00022801"/>
    </source>
</evidence>
<gene>
    <name evidence="6" type="ORF">PTD2_07464</name>
</gene>
<accession>A4C8E8</accession>
<dbReference type="SUPFAM" id="SSF52768">
    <property type="entry name" value="Arginase/deacetylase"/>
    <property type="match status" value="1"/>
</dbReference>
<dbReference type="CDD" id="cd09988">
    <property type="entry name" value="Formimidoylglutamase"/>
    <property type="match status" value="1"/>
</dbReference>
<keyword evidence="7" id="KW-1185">Reference proteome</keyword>
<dbReference type="Pfam" id="PF00491">
    <property type="entry name" value="Arginase"/>
    <property type="match status" value="1"/>
</dbReference>
<evidence type="ECO:0000313" key="7">
    <source>
        <dbReference type="Proteomes" id="UP000006201"/>
    </source>
</evidence>
<evidence type="ECO:0000256" key="4">
    <source>
        <dbReference type="ARBA" id="ARBA00023211"/>
    </source>
</evidence>
<dbReference type="InterPro" id="IPR006035">
    <property type="entry name" value="Ureohydrolase"/>
</dbReference>
<dbReference type="GO" id="GO:0033389">
    <property type="term" value="P:putrescine biosynthetic process from arginine, via agmatine"/>
    <property type="evidence" value="ECO:0007669"/>
    <property type="project" value="TreeGrafter"/>
</dbReference>
<dbReference type="PROSITE" id="PS51409">
    <property type="entry name" value="ARGINASE_2"/>
    <property type="match status" value="1"/>
</dbReference>
<dbReference type="Gene3D" id="3.40.800.10">
    <property type="entry name" value="Ureohydrolase domain"/>
    <property type="match status" value="1"/>
</dbReference>
<reference evidence="6 7" key="1">
    <citation type="submission" date="2006-02" db="EMBL/GenBank/DDBJ databases">
        <authorList>
            <person name="Moran M.A."/>
            <person name="Kjelleberg S."/>
            <person name="Egan S."/>
            <person name="Saunders N."/>
            <person name="Thomas T."/>
            <person name="Ferriera S."/>
            <person name="Johnson J."/>
            <person name="Kravitz S."/>
            <person name="Halpern A."/>
            <person name="Remington K."/>
            <person name="Beeson K."/>
            <person name="Tran B."/>
            <person name="Rogers Y.-H."/>
            <person name="Friedman R."/>
            <person name="Venter J.C."/>
        </authorList>
    </citation>
    <scope>NUCLEOTIDE SEQUENCE [LARGE SCALE GENOMIC DNA]</scope>
    <source>
        <strain evidence="6 7">D2</strain>
    </source>
</reference>
<name>A4C8E8_9GAMM</name>
<dbReference type="AlphaFoldDB" id="A4C8E8"/>
<dbReference type="PANTHER" id="PTHR11358:SF35">
    <property type="entry name" value="FORMIMIDOYLGLUTAMASE"/>
    <property type="match status" value="1"/>
</dbReference>
<evidence type="ECO:0000256" key="3">
    <source>
        <dbReference type="ARBA" id="ARBA00022808"/>
    </source>
</evidence>
<dbReference type="HOGENOM" id="CLU_796519_0_0_6"/>
<dbReference type="STRING" id="87626.PTD2_07464"/>
<dbReference type="PANTHER" id="PTHR11358">
    <property type="entry name" value="ARGINASE/AGMATINASE"/>
    <property type="match status" value="1"/>
</dbReference>
<dbReference type="GO" id="GO:0006547">
    <property type="term" value="P:L-histidine metabolic process"/>
    <property type="evidence" value="ECO:0007669"/>
    <property type="project" value="UniProtKB-KW"/>
</dbReference>
<keyword evidence="3" id="KW-0369">Histidine metabolism</keyword>
<keyword evidence="4" id="KW-0464">Manganese</keyword>
<proteinExistence type="inferred from homology"/>
<dbReference type="GO" id="GO:0046872">
    <property type="term" value="F:metal ion binding"/>
    <property type="evidence" value="ECO:0007669"/>
    <property type="project" value="UniProtKB-KW"/>
</dbReference>
<dbReference type="GO" id="GO:0008783">
    <property type="term" value="F:agmatinase activity"/>
    <property type="evidence" value="ECO:0007669"/>
    <property type="project" value="TreeGrafter"/>
</dbReference>
<dbReference type="InterPro" id="IPR023696">
    <property type="entry name" value="Ureohydrolase_dom_sf"/>
</dbReference>
<evidence type="ECO:0000313" key="6">
    <source>
        <dbReference type="EMBL" id="EAR28863.1"/>
    </source>
</evidence>
<comment type="similarity">
    <text evidence="5">Belongs to the arginase family.</text>
</comment>
<dbReference type="eggNOG" id="COG0010">
    <property type="taxonomic scope" value="Bacteria"/>
</dbReference>
<dbReference type="OrthoDB" id="9788689at2"/>
<dbReference type="EMBL" id="AAOH01000003">
    <property type="protein sequence ID" value="EAR28863.1"/>
    <property type="molecule type" value="Genomic_DNA"/>
</dbReference>
<protein>
    <submittedName>
        <fullName evidence="6">Formiminoglutamate hydrolase</fullName>
    </submittedName>
</protein>
<keyword evidence="2 6" id="KW-0378">Hydrolase</keyword>